<proteinExistence type="inferred from homology"/>
<keyword evidence="5 6" id="KW-0472">Membrane</keyword>
<evidence type="ECO:0000256" key="3">
    <source>
        <dbReference type="ARBA" id="ARBA00022692"/>
    </source>
</evidence>
<keyword evidence="4 6" id="KW-1133">Transmembrane helix</keyword>
<comment type="subcellular location">
    <subcellularLocation>
        <location evidence="1 6">Cell membrane</location>
        <topology evidence="1 6">Multi-pass membrane protein</topology>
    </subcellularLocation>
</comment>
<evidence type="ECO:0000256" key="4">
    <source>
        <dbReference type="ARBA" id="ARBA00022989"/>
    </source>
</evidence>
<gene>
    <name evidence="8" type="ORF">HNQ55_001301</name>
</gene>
<name>A0A7X0NG14_9GAMM</name>
<keyword evidence="2 6" id="KW-1003">Cell membrane</keyword>
<dbReference type="InterPro" id="IPR015414">
    <property type="entry name" value="TMEM64"/>
</dbReference>
<evidence type="ECO:0000313" key="8">
    <source>
        <dbReference type="EMBL" id="MBB6542801.1"/>
    </source>
</evidence>
<evidence type="ECO:0000256" key="6">
    <source>
        <dbReference type="RuleBase" id="RU366058"/>
    </source>
</evidence>
<evidence type="ECO:0000313" key="9">
    <source>
        <dbReference type="Proteomes" id="UP000537141"/>
    </source>
</evidence>
<sequence length="215" mass="23679">MNLSSKRLSATVSLTMFAVLLLPLVFYFTVDQALVNNIVQQYKPKDIGEFAFSFLILSLLMSMGLPRQIAAFSSGYLLGTLYGTFFATLAASLACLLTFFTARFIFHQRLSKQFPKQLATLNHFFTHDVFVKAFIIRLIPAGSNFLTNVLAGTAKAPLLPYLAGTMFGFIPQMLLFAMLGAGIQIGDNQQIILSVVLLLVAGILAAYLYQKKDAK</sequence>
<keyword evidence="3 6" id="KW-0812">Transmembrane</keyword>
<dbReference type="Proteomes" id="UP000537141">
    <property type="component" value="Unassembled WGS sequence"/>
</dbReference>
<evidence type="ECO:0000256" key="1">
    <source>
        <dbReference type="ARBA" id="ARBA00004651"/>
    </source>
</evidence>
<feature type="transmembrane region" description="Helical" evidence="6">
    <location>
        <begin position="12"/>
        <end position="30"/>
    </location>
</feature>
<accession>A0A7X0NG14</accession>
<reference evidence="8 9" key="1">
    <citation type="submission" date="2020-08" db="EMBL/GenBank/DDBJ databases">
        <title>Genomic Encyclopedia of Type Strains, Phase IV (KMG-IV): sequencing the most valuable type-strain genomes for metagenomic binning, comparative biology and taxonomic classification.</title>
        <authorList>
            <person name="Goeker M."/>
        </authorList>
    </citation>
    <scope>NUCLEOTIDE SEQUENCE [LARGE SCALE GENOMIC DNA]</scope>
    <source>
        <strain evidence="8 9">DSM 26287</strain>
    </source>
</reference>
<feature type="transmembrane region" description="Helical" evidence="6">
    <location>
        <begin position="50"/>
        <end position="69"/>
    </location>
</feature>
<dbReference type="InterPro" id="IPR032816">
    <property type="entry name" value="VTT_dom"/>
</dbReference>
<feature type="transmembrane region" description="Helical" evidence="6">
    <location>
        <begin position="81"/>
        <end position="106"/>
    </location>
</feature>
<organism evidence="8 9">
    <name type="scientific">Thalassotalea piscium</name>
    <dbReference type="NCBI Taxonomy" id="1230533"/>
    <lineage>
        <taxon>Bacteria</taxon>
        <taxon>Pseudomonadati</taxon>
        <taxon>Pseudomonadota</taxon>
        <taxon>Gammaproteobacteria</taxon>
        <taxon>Alteromonadales</taxon>
        <taxon>Colwelliaceae</taxon>
        <taxon>Thalassotalea</taxon>
    </lineage>
</organism>
<dbReference type="PANTHER" id="PTHR12677">
    <property type="entry name" value="GOLGI APPARATUS MEMBRANE PROTEIN TVP38-RELATED"/>
    <property type="match status" value="1"/>
</dbReference>
<keyword evidence="9" id="KW-1185">Reference proteome</keyword>
<dbReference type="AlphaFoldDB" id="A0A7X0NG14"/>
<feature type="domain" description="VTT" evidence="7">
    <location>
        <begin position="65"/>
        <end position="181"/>
    </location>
</feature>
<dbReference type="Pfam" id="PF09335">
    <property type="entry name" value="VTT_dom"/>
    <property type="match status" value="1"/>
</dbReference>
<dbReference type="PANTHER" id="PTHR12677:SF59">
    <property type="entry name" value="GOLGI APPARATUS MEMBRANE PROTEIN TVP38-RELATED"/>
    <property type="match status" value="1"/>
</dbReference>
<dbReference type="EMBL" id="JACHHU010000008">
    <property type="protein sequence ID" value="MBB6542801.1"/>
    <property type="molecule type" value="Genomic_DNA"/>
</dbReference>
<dbReference type="GO" id="GO:0005886">
    <property type="term" value="C:plasma membrane"/>
    <property type="evidence" value="ECO:0007669"/>
    <property type="project" value="UniProtKB-SubCell"/>
</dbReference>
<evidence type="ECO:0000256" key="2">
    <source>
        <dbReference type="ARBA" id="ARBA00022475"/>
    </source>
</evidence>
<feature type="transmembrane region" description="Helical" evidence="6">
    <location>
        <begin position="159"/>
        <end position="179"/>
    </location>
</feature>
<comment type="similarity">
    <text evidence="6">Belongs to the TVP38/TMEM64 family.</text>
</comment>
<feature type="transmembrane region" description="Helical" evidence="6">
    <location>
        <begin position="191"/>
        <end position="209"/>
    </location>
</feature>
<comment type="caution">
    <text evidence="8">The sequence shown here is derived from an EMBL/GenBank/DDBJ whole genome shotgun (WGS) entry which is preliminary data.</text>
</comment>
<protein>
    <recommendedName>
        <fullName evidence="6">TVP38/TMEM64 family membrane protein</fullName>
    </recommendedName>
</protein>
<evidence type="ECO:0000259" key="7">
    <source>
        <dbReference type="Pfam" id="PF09335"/>
    </source>
</evidence>
<evidence type="ECO:0000256" key="5">
    <source>
        <dbReference type="ARBA" id="ARBA00023136"/>
    </source>
</evidence>
<dbReference type="RefSeq" id="WP_184423618.1">
    <property type="nucleotide sequence ID" value="NZ_AP027362.1"/>
</dbReference>